<evidence type="ECO:0000256" key="1">
    <source>
        <dbReference type="SAM" id="MobiDB-lite"/>
    </source>
</evidence>
<dbReference type="OrthoDB" id="5391053at2759"/>
<comment type="caution">
    <text evidence="2">The sequence shown here is derived from an EMBL/GenBank/DDBJ whole genome shotgun (WGS) entry which is preliminary data.</text>
</comment>
<gene>
    <name evidence="2" type="ORF">CKM354_000417200</name>
</gene>
<evidence type="ECO:0000313" key="3">
    <source>
        <dbReference type="Proteomes" id="UP000825890"/>
    </source>
</evidence>
<proteinExistence type="predicted"/>
<feature type="region of interest" description="Disordered" evidence="1">
    <location>
        <begin position="36"/>
        <end position="74"/>
    </location>
</feature>
<dbReference type="Proteomes" id="UP000825890">
    <property type="component" value="Unassembled WGS sequence"/>
</dbReference>
<sequence length="510" mass="57669">MSMTDTNATLQHNSQAAILHRGNFGEMNRVHDLDESGTATSEHMTEQEDDSCPHSAEADPQDGQQTGSVPDADAQQAIRDQHYVSFFEENSPEDYTDGPARFVLATDGIKDGVALLLTFDLGLKINRATELHRIYSREKRHADAQSDKIRDFVSTINSEILSHRTRIAIAKSLDVSQDQDSTSATVRSLELELHVLEGMLQDMDFRQQSLEGQLRFRGEMLREAQEDVANYLDEAFVAGNLVAPDSEEEIPVEEFELQSEYQKAFQEEFGGEALVEDEIEIASPPVLDTSREHLQANVVPPAPEEQAEIKVRLALENAVERWVAAEQAFDYKELARAQDFYITRAKWDQGEKTQDADPEAFDLRWYQNFQATTRELVEAEEELHQARVAACEAGLEHDGMQEDCFADCASDGFCDSEVGHDTNFWGHFAATCKNDKKTNGWLDTLPEDMLDPEEPGPVPEIDEWGAKEVETWESQSTVATRAIERRRIDERQQEVTWHDRIRKLFDGLAA</sequence>
<evidence type="ECO:0000313" key="2">
    <source>
        <dbReference type="EMBL" id="GIZ40849.1"/>
    </source>
</evidence>
<reference evidence="2 3" key="1">
    <citation type="submission" date="2021-01" db="EMBL/GenBank/DDBJ databases">
        <title>Cercospora kikuchii MAFF 305040 whole genome shotgun sequence.</title>
        <authorList>
            <person name="Kashiwa T."/>
            <person name="Suzuki T."/>
        </authorList>
    </citation>
    <scope>NUCLEOTIDE SEQUENCE [LARGE SCALE GENOMIC DNA]</scope>
    <source>
        <strain evidence="2 3">MAFF 305040</strain>
    </source>
</reference>
<dbReference type="EMBL" id="BOLY01000002">
    <property type="protein sequence ID" value="GIZ40849.1"/>
    <property type="molecule type" value="Genomic_DNA"/>
</dbReference>
<dbReference type="GeneID" id="68289747"/>
<protein>
    <submittedName>
        <fullName evidence="2">Uncharacterized protein</fullName>
    </submittedName>
</protein>
<keyword evidence="3" id="KW-1185">Reference proteome</keyword>
<dbReference type="RefSeq" id="XP_044655336.1">
    <property type="nucleotide sequence ID" value="XM_044799401.1"/>
</dbReference>
<dbReference type="AlphaFoldDB" id="A0A9P3CDC4"/>
<accession>A0A9P3CDC4</accession>
<organism evidence="2 3">
    <name type="scientific">Cercospora kikuchii</name>
    <dbReference type="NCBI Taxonomy" id="84275"/>
    <lineage>
        <taxon>Eukaryota</taxon>
        <taxon>Fungi</taxon>
        <taxon>Dikarya</taxon>
        <taxon>Ascomycota</taxon>
        <taxon>Pezizomycotina</taxon>
        <taxon>Dothideomycetes</taxon>
        <taxon>Dothideomycetidae</taxon>
        <taxon>Mycosphaerellales</taxon>
        <taxon>Mycosphaerellaceae</taxon>
        <taxon>Cercospora</taxon>
    </lineage>
</organism>
<name>A0A9P3CDC4_9PEZI</name>